<dbReference type="EMBL" id="JBHSAY010000009">
    <property type="protein sequence ID" value="MFC4132262.1"/>
    <property type="molecule type" value="Genomic_DNA"/>
</dbReference>
<proteinExistence type="predicted"/>
<dbReference type="Pfam" id="PF02575">
    <property type="entry name" value="YbaB_DNA_bd"/>
    <property type="match status" value="1"/>
</dbReference>
<comment type="caution">
    <text evidence="1">The sequence shown here is derived from an EMBL/GenBank/DDBJ whole genome shotgun (WGS) entry which is preliminary data.</text>
</comment>
<accession>A0ABV8LMW2</accession>
<reference evidence="2" key="1">
    <citation type="journal article" date="2019" name="Int. J. Syst. Evol. Microbiol.">
        <title>The Global Catalogue of Microorganisms (GCM) 10K type strain sequencing project: providing services to taxonomists for standard genome sequencing and annotation.</title>
        <authorList>
            <consortium name="The Broad Institute Genomics Platform"/>
            <consortium name="The Broad Institute Genome Sequencing Center for Infectious Disease"/>
            <person name="Wu L."/>
            <person name="Ma J."/>
        </authorList>
    </citation>
    <scope>NUCLEOTIDE SEQUENCE [LARGE SCALE GENOMIC DNA]</scope>
    <source>
        <strain evidence="2">CGMCC 4.7289</strain>
    </source>
</reference>
<dbReference type="Proteomes" id="UP001595816">
    <property type="component" value="Unassembled WGS sequence"/>
</dbReference>
<evidence type="ECO:0000313" key="2">
    <source>
        <dbReference type="Proteomes" id="UP001595816"/>
    </source>
</evidence>
<dbReference type="SUPFAM" id="SSF82607">
    <property type="entry name" value="YbaB-like"/>
    <property type="match status" value="1"/>
</dbReference>
<protein>
    <submittedName>
        <fullName evidence="1">YbaB/EbfC family nucleoid-associated protein</fullName>
    </submittedName>
</protein>
<dbReference type="InterPro" id="IPR004401">
    <property type="entry name" value="YbaB/EbfC"/>
</dbReference>
<dbReference type="RefSeq" id="WP_253753563.1">
    <property type="nucleotide sequence ID" value="NZ_JAMZDZ010000001.1"/>
</dbReference>
<name>A0ABV8LMW2_9ACTN</name>
<keyword evidence="2" id="KW-1185">Reference proteome</keyword>
<organism evidence="1 2">
    <name type="scientific">Hamadaea flava</name>
    <dbReference type="NCBI Taxonomy" id="1742688"/>
    <lineage>
        <taxon>Bacteria</taxon>
        <taxon>Bacillati</taxon>
        <taxon>Actinomycetota</taxon>
        <taxon>Actinomycetes</taxon>
        <taxon>Micromonosporales</taxon>
        <taxon>Micromonosporaceae</taxon>
        <taxon>Hamadaea</taxon>
    </lineage>
</organism>
<dbReference type="Gene3D" id="3.30.1310.10">
    <property type="entry name" value="Nucleoid-associated protein YbaB-like domain"/>
    <property type="match status" value="1"/>
</dbReference>
<dbReference type="InterPro" id="IPR036894">
    <property type="entry name" value="YbaB-like_sf"/>
</dbReference>
<evidence type="ECO:0000313" key="1">
    <source>
        <dbReference type="EMBL" id="MFC4132262.1"/>
    </source>
</evidence>
<sequence>MFTDYELLAEEIRAVQRDLAGIRATYDSPDGLVSATVGGAGELIELWLDPRVFRNPDSVLLARTVTETIHGAAELAQRQGLAIAAAYLPPGVESADLRFDPLLTALDQQTGGGGRR</sequence>
<gene>
    <name evidence="1" type="ORF">ACFOZ4_16780</name>
</gene>